<comment type="caution">
    <text evidence="2">The sequence shown here is derived from an EMBL/GenBank/DDBJ whole genome shotgun (WGS) entry which is preliminary data.</text>
</comment>
<feature type="compositionally biased region" description="Basic and acidic residues" evidence="1">
    <location>
        <begin position="20"/>
        <end position="34"/>
    </location>
</feature>
<dbReference type="Proteomes" id="UP001519342">
    <property type="component" value="Unassembled WGS sequence"/>
</dbReference>
<sequence length="34" mass="3950">MKFGKTKKNTPGNVYIPNELEVKERKEDVDANEK</sequence>
<reference evidence="2 3" key="1">
    <citation type="submission" date="2021-03" db="EMBL/GenBank/DDBJ databases">
        <title>Genomic Encyclopedia of Type Strains, Phase IV (KMG-IV): sequencing the most valuable type-strain genomes for metagenomic binning, comparative biology and taxonomic classification.</title>
        <authorList>
            <person name="Goeker M."/>
        </authorList>
    </citation>
    <scope>NUCLEOTIDE SEQUENCE [LARGE SCALE GENOMIC DNA]</scope>
    <source>
        <strain evidence="2 3">DSM 24004</strain>
    </source>
</reference>
<feature type="region of interest" description="Disordered" evidence="1">
    <location>
        <begin position="1"/>
        <end position="34"/>
    </location>
</feature>
<dbReference type="RefSeq" id="WP_209511670.1">
    <property type="nucleotide sequence ID" value="NZ_JAGGKS010000004.1"/>
</dbReference>
<accession>A0ABS4GE15</accession>
<evidence type="ECO:0000256" key="1">
    <source>
        <dbReference type="SAM" id="MobiDB-lite"/>
    </source>
</evidence>
<gene>
    <name evidence="2" type="ORF">J2Z76_001804</name>
</gene>
<evidence type="ECO:0000313" key="3">
    <source>
        <dbReference type="Proteomes" id="UP001519342"/>
    </source>
</evidence>
<keyword evidence="3" id="KW-1185">Reference proteome</keyword>
<evidence type="ECO:0000313" key="2">
    <source>
        <dbReference type="EMBL" id="MBP1925943.1"/>
    </source>
</evidence>
<name>A0ABS4GE15_9FIRM</name>
<organism evidence="2 3">
    <name type="scientific">Sedimentibacter acidaminivorans</name>
    <dbReference type="NCBI Taxonomy" id="913099"/>
    <lineage>
        <taxon>Bacteria</taxon>
        <taxon>Bacillati</taxon>
        <taxon>Bacillota</taxon>
        <taxon>Tissierellia</taxon>
        <taxon>Sedimentibacter</taxon>
    </lineage>
</organism>
<proteinExistence type="predicted"/>
<dbReference type="EMBL" id="JAGGKS010000004">
    <property type="protein sequence ID" value="MBP1925943.1"/>
    <property type="molecule type" value="Genomic_DNA"/>
</dbReference>
<protein>
    <submittedName>
        <fullName evidence="2">Uncharacterized protein</fullName>
    </submittedName>
</protein>